<dbReference type="RefSeq" id="XP_059602663.1">
    <property type="nucleotide sequence ID" value="XM_059744853.1"/>
</dbReference>
<evidence type="ECO:0000256" key="1">
    <source>
        <dbReference type="SAM" id="Phobius"/>
    </source>
</evidence>
<name>A0AAJ8BS39_ASPNG</name>
<evidence type="ECO:0000313" key="2">
    <source>
        <dbReference type="RefSeq" id="XP_059602663.1"/>
    </source>
</evidence>
<reference evidence="2" key="2">
    <citation type="submission" date="2025-08" db="UniProtKB">
        <authorList>
            <consortium name="RefSeq"/>
        </authorList>
    </citation>
    <scope>IDENTIFICATION</scope>
</reference>
<sequence>MDEFTYIYSEWSALSDPDKLHPMHRLLTVGAAAGSYSLTGSLTLTAIIGGASSATKRMKQLLPQGYTSRYPFLLQIEQLQLTTGYSDSGGDSEKRKRTAPQWQLPWCMLCSDVGVGKKDMMIGRWDWELVTVRGKFCSLQLPRLPGDLGFLLKGVILPSPQKSDISADDRSSPVNRLMLRKSRIPTYIDPRFTLSLPPAIKFFRPLLYLTTLLSIGLDAKSGDGMDT</sequence>
<feature type="transmembrane region" description="Helical" evidence="1">
    <location>
        <begin position="26"/>
        <end position="51"/>
    </location>
</feature>
<dbReference type="AlphaFoldDB" id="A0AAJ8BS39"/>
<protein>
    <submittedName>
        <fullName evidence="2">Uncharacterized protein</fullName>
    </submittedName>
</protein>
<dbReference type="VEuPathDB" id="FungiDB:An16g00100"/>
<dbReference type="KEGG" id="ang:An16g00100"/>
<proteinExistence type="predicted"/>
<dbReference type="GeneID" id="84593289"/>
<accession>A0AAJ8BS39</accession>
<keyword evidence="1" id="KW-0472">Membrane</keyword>
<reference evidence="2" key="1">
    <citation type="submission" date="2025-02" db="EMBL/GenBank/DDBJ databases">
        <authorList>
            <consortium name="NCBI Genome Project"/>
        </authorList>
    </citation>
    <scope>NUCLEOTIDE SEQUENCE</scope>
</reference>
<organism evidence="2">
    <name type="scientific">Aspergillus niger</name>
    <dbReference type="NCBI Taxonomy" id="5061"/>
    <lineage>
        <taxon>Eukaryota</taxon>
        <taxon>Fungi</taxon>
        <taxon>Dikarya</taxon>
        <taxon>Ascomycota</taxon>
        <taxon>Pezizomycotina</taxon>
        <taxon>Eurotiomycetes</taxon>
        <taxon>Eurotiomycetidae</taxon>
        <taxon>Eurotiales</taxon>
        <taxon>Aspergillaceae</taxon>
        <taxon>Aspergillus</taxon>
        <taxon>Aspergillus subgen. Circumdati</taxon>
    </lineage>
</organism>
<gene>
    <name evidence="2" type="ORF">An16g00100</name>
</gene>
<keyword evidence="1" id="KW-0812">Transmembrane</keyword>
<keyword evidence="1" id="KW-1133">Transmembrane helix</keyword>